<dbReference type="GO" id="GO:0006508">
    <property type="term" value="P:proteolysis"/>
    <property type="evidence" value="ECO:0007669"/>
    <property type="project" value="UniProtKB-KW"/>
</dbReference>
<accession>A0ABW4W3P2</accession>
<dbReference type="Pfam" id="PF06866">
    <property type="entry name" value="DUF1256"/>
    <property type="match status" value="1"/>
</dbReference>
<dbReference type="EMBL" id="JBHUHQ010000020">
    <property type="protein sequence ID" value="MFD2045641.1"/>
    <property type="molecule type" value="Genomic_DNA"/>
</dbReference>
<dbReference type="Proteomes" id="UP001597383">
    <property type="component" value="Unassembled WGS sequence"/>
</dbReference>
<protein>
    <submittedName>
        <fullName evidence="1">Spore protease YyaC</fullName>
    </submittedName>
</protein>
<organism evidence="1 2">
    <name type="scientific">Ornithinibacillus salinisoli</name>
    <dbReference type="NCBI Taxonomy" id="1848459"/>
    <lineage>
        <taxon>Bacteria</taxon>
        <taxon>Bacillati</taxon>
        <taxon>Bacillota</taxon>
        <taxon>Bacilli</taxon>
        <taxon>Bacillales</taxon>
        <taxon>Bacillaceae</taxon>
        <taxon>Ornithinibacillus</taxon>
    </lineage>
</organism>
<keyword evidence="2" id="KW-1185">Reference proteome</keyword>
<dbReference type="RefSeq" id="WP_377558284.1">
    <property type="nucleotide sequence ID" value="NZ_JBHUHQ010000020.1"/>
</dbReference>
<dbReference type="NCBIfam" id="TIGR02841">
    <property type="entry name" value="spore_YyaC"/>
    <property type="match status" value="1"/>
</dbReference>
<evidence type="ECO:0000313" key="1">
    <source>
        <dbReference type="EMBL" id="MFD2045641.1"/>
    </source>
</evidence>
<dbReference type="GO" id="GO:0008233">
    <property type="term" value="F:peptidase activity"/>
    <property type="evidence" value="ECO:0007669"/>
    <property type="project" value="UniProtKB-KW"/>
</dbReference>
<comment type="caution">
    <text evidence="1">The sequence shown here is derived from an EMBL/GenBank/DDBJ whole genome shotgun (WGS) entry which is preliminary data.</text>
</comment>
<sequence length="205" mass="22421">MNLKSHFNSKSDTIRMLHTEPDMCGKISEKIVSWLPNSPREYVVVCIGTDRSTGDALGPLTGSYLDEQKPRHISVYGTLYDPVHATNLHDYMNLIHQNHKNPFIIAVDACLGKTSSVGHIIASEGALKPGAALNKPLPAVGDIHVTGVVNISGFMEYSVLQNTRLSIVISMAKKIASILVTIDQQLTYNQISPAVVMKQLKENSI</sequence>
<proteinExistence type="predicted"/>
<evidence type="ECO:0000313" key="2">
    <source>
        <dbReference type="Proteomes" id="UP001597383"/>
    </source>
</evidence>
<gene>
    <name evidence="1" type="primary">yyaC</name>
    <name evidence="1" type="ORF">ACFSJF_15300</name>
</gene>
<keyword evidence="1" id="KW-0378">Hydrolase</keyword>
<dbReference type="InterPro" id="IPR023430">
    <property type="entry name" value="Pept_HybD-like_dom_sf"/>
</dbReference>
<keyword evidence="1" id="KW-0645">Protease</keyword>
<name>A0ABW4W3P2_9BACI</name>
<dbReference type="SUPFAM" id="SSF53163">
    <property type="entry name" value="HybD-like"/>
    <property type="match status" value="1"/>
</dbReference>
<reference evidence="2" key="1">
    <citation type="journal article" date="2019" name="Int. J. Syst. Evol. Microbiol.">
        <title>The Global Catalogue of Microorganisms (GCM) 10K type strain sequencing project: providing services to taxonomists for standard genome sequencing and annotation.</title>
        <authorList>
            <consortium name="The Broad Institute Genomics Platform"/>
            <consortium name="The Broad Institute Genome Sequencing Center for Infectious Disease"/>
            <person name="Wu L."/>
            <person name="Ma J."/>
        </authorList>
    </citation>
    <scope>NUCLEOTIDE SEQUENCE [LARGE SCALE GENOMIC DNA]</scope>
    <source>
        <strain evidence="2">R28</strain>
    </source>
</reference>
<dbReference type="InterPro" id="IPR009665">
    <property type="entry name" value="YyaC"/>
</dbReference>